<evidence type="ECO:0000256" key="8">
    <source>
        <dbReference type="ARBA" id="ARBA00023136"/>
    </source>
</evidence>
<dbReference type="InterPro" id="IPR002067">
    <property type="entry name" value="MCP"/>
</dbReference>
<evidence type="ECO:0000313" key="12">
    <source>
        <dbReference type="RefSeq" id="XP_013780585.1"/>
    </source>
</evidence>
<keyword evidence="7" id="KW-0496">Mitochondrion</keyword>
<name>A0ABM1BEV9_LIMPO</name>
<evidence type="ECO:0000256" key="5">
    <source>
        <dbReference type="ARBA" id="ARBA00022737"/>
    </source>
</evidence>
<dbReference type="PANTHER" id="PTHR45624:SF61">
    <property type="entry name" value="MITOCHONDRIAL BASIC AMINO ACIDS TRANSPORTER"/>
    <property type="match status" value="1"/>
</dbReference>
<reference evidence="12" key="1">
    <citation type="submission" date="2025-08" db="UniProtKB">
        <authorList>
            <consortium name="RefSeq"/>
        </authorList>
    </citation>
    <scope>IDENTIFICATION</scope>
    <source>
        <tissue evidence="12">Muscle</tissue>
    </source>
</reference>
<evidence type="ECO:0000313" key="11">
    <source>
        <dbReference type="Proteomes" id="UP000694941"/>
    </source>
</evidence>
<dbReference type="InterPro" id="IPR050567">
    <property type="entry name" value="Mitochondrial_Carrier"/>
</dbReference>
<dbReference type="Proteomes" id="UP000694941">
    <property type="component" value="Unplaced"/>
</dbReference>
<keyword evidence="8 9" id="KW-0472">Membrane</keyword>
<dbReference type="PROSITE" id="PS50920">
    <property type="entry name" value="SOLCAR"/>
    <property type="match status" value="3"/>
</dbReference>
<feature type="repeat" description="Solcar" evidence="9">
    <location>
        <begin position="91"/>
        <end position="192"/>
    </location>
</feature>
<keyword evidence="4 9" id="KW-0812">Transmembrane</keyword>
<accession>A0ABM1BEV9</accession>
<dbReference type="PANTHER" id="PTHR45624">
    <property type="entry name" value="MITOCHONDRIAL BASIC AMINO ACIDS TRANSPORTER-RELATED"/>
    <property type="match status" value="1"/>
</dbReference>
<dbReference type="RefSeq" id="XP_013780585.1">
    <property type="nucleotide sequence ID" value="XM_013925131.2"/>
</dbReference>
<proteinExistence type="inferred from homology"/>
<dbReference type="GeneID" id="106464957"/>
<comment type="similarity">
    <text evidence="2 10">Belongs to the mitochondrial carrier (TC 2.A.29) family.</text>
</comment>
<protein>
    <submittedName>
        <fullName evidence="12">Mitochondrial basic amino acids transporter-like</fullName>
    </submittedName>
</protein>
<dbReference type="InterPro" id="IPR018108">
    <property type="entry name" value="MCP_transmembrane"/>
</dbReference>
<evidence type="ECO:0000256" key="6">
    <source>
        <dbReference type="ARBA" id="ARBA00022989"/>
    </source>
</evidence>
<dbReference type="SUPFAM" id="SSF103506">
    <property type="entry name" value="Mitochondrial carrier"/>
    <property type="match status" value="1"/>
</dbReference>
<evidence type="ECO:0000256" key="10">
    <source>
        <dbReference type="RuleBase" id="RU000488"/>
    </source>
</evidence>
<evidence type="ECO:0000256" key="7">
    <source>
        <dbReference type="ARBA" id="ARBA00023128"/>
    </source>
</evidence>
<evidence type="ECO:0000256" key="1">
    <source>
        <dbReference type="ARBA" id="ARBA00004225"/>
    </source>
</evidence>
<keyword evidence="11" id="KW-1185">Reference proteome</keyword>
<comment type="subcellular location">
    <subcellularLocation>
        <location evidence="1">Mitochondrion membrane</location>
        <topology evidence="1">Multi-pass membrane protein</topology>
    </subcellularLocation>
</comment>
<feature type="repeat" description="Solcar" evidence="9">
    <location>
        <begin position="2"/>
        <end position="86"/>
    </location>
</feature>
<dbReference type="Pfam" id="PF00153">
    <property type="entry name" value="Mito_carr"/>
    <property type="match status" value="3"/>
</dbReference>
<evidence type="ECO:0000256" key="9">
    <source>
        <dbReference type="PROSITE-ProRule" id="PRU00282"/>
    </source>
</evidence>
<evidence type="ECO:0000256" key="3">
    <source>
        <dbReference type="ARBA" id="ARBA00022448"/>
    </source>
</evidence>
<keyword evidence="6" id="KW-1133">Transmembrane helix</keyword>
<evidence type="ECO:0000256" key="2">
    <source>
        <dbReference type="ARBA" id="ARBA00006375"/>
    </source>
</evidence>
<keyword evidence="3 10" id="KW-0813">Transport</keyword>
<evidence type="ECO:0000256" key="4">
    <source>
        <dbReference type="ARBA" id="ARBA00022692"/>
    </source>
</evidence>
<organism evidence="11 12">
    <name type="scientific">Limulus polyphemus</name>
    <name type="common">Atlantic horseshoe crab</name>
    <dbReference type="NCBI Taxonomy" id="6850"/>
    <lineage>
        <taxon>Eukaryota</taxon>
        <taxon>Metazoa</taxon>
        <taxon>Ecdysozoa</taxon>
        <taxon>Arthropoda</taxon>
        <taxon>Chelicerata</taxon>
        <taxon>Merostomata</taxon>
        <taxon>Xiphosura</taxon>
        <taxon>Limulidae</taxon>
        <taxon>Limulus</taxon>
    </lineage>
</organism>
<sequence length="326" mass="35770">MALDFIAGCVGGCAGVLVGYPLDTVKVRLQTQDARKPAYRGTFHCIATIVQKESVHGLYKGMSSPMCSLAFINAIAFGVYGNVHRSFSDPNSLMSHMAAGAAAGTIQSIICSPMELTKTRLQLQGQEAITITPRFLHSTNTMYSYSSPLDCLLKTMQREGFRGLFKGLPCTILRDAPGFASYFGSFEILTRMLSEGENGLSTTSLLAAGGLAGIFSWIVTYPVDVIKSRLQADGALGPPQYTGLWDCCSKSYNKEGLKGFTQGLNSTLIRAFPTNAATFLVFSWVFNLFCQDRRAFDFPMDKHTKSILWEKEIYRVNKIACIDNFL</sequence>
<feature type="repeat" description="Solcar" evidence="9">
    <location>
        <begin position="200"/>
        <end position="288"/>
    </location>
</feature>
<gene>
    <name evidence="12" type="primary">LOC106464957</name>
</gene>
<dbReference type="Gene3D" id="1.50.40.10">
    <property type="entry name" value="Mitochondrial carrier domain"/>
    <property type="match status" value="1"/>
</dbReference>
<dbReference type="PRINTS" id="PR00926">
    <property type="entry name" value="MITOCARRIER"/>
</dbReference>
<dbReference type="InterPro" id="IPR023395">
    <property type="entry name" value="MCP_dom_sf"/>
</dbReference>
<keyword evidence="5" id="KW-0677">Repeat</keyword>